<evidence type="ECO:0000313" key="3">
    <source>
        <dbReference type="Proteomes" id="UP000003835"/>
    </source>
</evidence>
<dbReference type="EMBL" id="DS989857">
    <property type="protein sequence ID" value="EDX73439.1"/>
    <property type="molecule type" value="Genomic_DNA"/>
</dbReference>
<keyword evidence="1" id="KW-1133">Transmembrane helix</keyword>
<keyword evidence="3" id="KW-1185">Reference proteome</keyword>
<dbReference type="AlphaFoldDB" id="B4VX76"/>
<dbReference type="HOGENOM" id="CLU_707343_0_0_3"/>
<gene>
    <name evidence="2" type="ORF">MC7420_3613</name>
</gene>
<proteinExistence type="predicted"/>
<accession>B4VX76</accession>
<keyword evidence="1" id="KW-0812">Transmembrane</keyword>
<reference evidence="2 3" key="1">
    <citation type="submission" date="2008-07" db="EMBL/GenBank/DDBJ databases">
        <authorList>
            <person name="Tandeau de Marsac N."/>
            <person name="Ferriera S."/>
            <person name="Johnson J."/>
            <person name="Kravitz S."/>
            <person name="Beeson K."/>
            <person name="Sutton G."/>
            <person name="Rogers Y.-H."/>
            <person name="Friedman R."/>
            <person name="Frazier M."/>
            <person name="Venter J.C."/>
        </authorList>
    </citation>
    <scope>NUCLEOTIDE SEQUENCE [LARGE SCALE GENOMIC DNA]</scope>
    <source>
        <strain evidence="2 3">PCC 7420</strain>
    </source>
</reference>
<evidence type="ECO:0000313" key="2">
    <source>
        <dbReference type="EMBL" id="EDX73439.1"/>
    </source>
</evidence>
<protein>
    <submittedName>
        <fullName evidence="2">Uncharacterized protein</fullName>
    </submittedName>
</protein>
<feature type="transmembrane region" description="Helical" evidence="1">
    <location>
        <begin position="326"/>
        <end position="344"/>
    </location>
</feature>
<organism evidence="2 3">
    <name type="scientific">Coleofasciculus chthonoplastes PCC 7420</name>
    <dbReference type="NCBI Taxonomy" id="118168"/>
    <lineage>
        <taxon>Bacteria</taxon>
        <taxon>Bacillati</taxon>
        <taxon>Cyanobacteriota</taxon>
        <taxon>Cyanophyceae</taxon>
        <taxon>Coleofasciculales</taxon>
        <taxon>Coleofasciculaceae</taxon>
        <taxon>Coleofasciculus</taxon>
    </lineage>
</organism>
<feature type="transmembrane region" description="Helical" evidence="1">
    <location>
        <begin position="364"/>
        <end position="384"/>
    </location>
</feature>
<dbReference type="eggNOG" id="ENOG502ZAI6">
    <property type="taxonomic scope" value="Bacteria"/>
</dbReference>
<dbReference type="RefSeq" id="WP_006103113.1">
    <property type="nucleotide sequence ID" value="NZ_DS989857.1"/>
</dbReference>
<evidence type="ECO:0000256" key="1">
    <source>
        <dbReference type="SAM" id="Phobius"/>
    </source>
</evidence>
<name>B4VX76_9CYAN</name>
<dbReference type="OrthoDB" id="454313at2"/>
<sequence>MNDYHQQLLTAFLNGLAKLEQPLPPEVQSQLHDLAEQMKANPHTIGNLDRIAERYPPLDTLYHQECHQLENNVGVRNKGLPPLPIPNEATQELTNSAIDIFSAADSVAQAKTRYRPPNPGLSPVEFWQFYRQESYHLLIWLFPHDSTPDAMRTQVQATYYDGLRLFQYRHKIVWSYYQSQVRKSDLKGEYEDIQPAIDTIQQMTEQCEKNRIRLGHLQQTMKEHLINLSQYAIALNALQNQSRTLTINLENYHYRLQSIQKKYRGSDLTVLEEFSSELYAQKYQRQVASDCENFQPGLTLLENLNSSLQGIINVEQTKSDRALNNTIALAGIVLGISGLTATAISVQQPQPKSYTDVSFLSSPIFIWSLGLSAPFLIALLYRLIAHLWRR</sequence>
<dbReference type="Proteomes" id="UP000003835">
    <property type="component" value="Unassembled WGS sequence"/>
</dbReference>
<keyword evidence="1" id="KW-0472">Membrane</keyword>